<name>A0AAW0IHZ9_MYOGA</name>
<accession>A0AAW0IHZ9</accession>
<reference evidence="2 3" key="1">
    <citation type="journal article" date="2023" name="bioRxiv">
        <title>Conserved and derived expression patterns and positive selection on dental genes reveal complex evolutionary context of ever-growing rodent molars.</title>
        <authorList>
            <person name="Calamari Z.T."/>
            <person name="Song A."/>
            <person name="Cohen E."/>
            <person name="Akter M."/>
            <person name="Roy R.D."/>
            <person name="Hallikas O."/>
            <person name="Christensen M.M."/>
            <person name="Li P."/>
            <person name="Marangoni P."/>
            <person name="Jernvall J."/>
            <person name="Klein O.D."/>
        </authorList>
    </citation>
    <scope>NUCLEOTIDE SEQUENCE [LARGE SCALE GENOMIC DNA]</scope>
    <source>
        <strain evidence="2">V071</strain>
    </source>
</reference>
<evidence type="ECO:0000313" key="2">
    <source>
        <dbReference type="EMBL" id="KAK7813910.1"/>
    </source>
</evidence>
<gene>
    <name evidence="2" type="ORF">U0070_011017</name>
</gene>
<comment type="caution">
    <text evidence="2">The sequence shown here is derived from an EMBL/GenBank/DDBJ whole genome shotgun (WGS) entry which is preliminary data.</text>
</comment>
<dbReference type="EMBL" id="JBBHLL010000129">
    <property type="protein sequence ID" value="KAK7813910.1"/>
    <property type="molecule type" value="Genomic_DNA"/>
</dbReference>
<organism evidence="2 3">
    <name type="scientific">Myodes glareolus</name>
    <name type="common">Bank vole</name>
    <name type="synonym">Clethrionomys glareolus</name>
    <dbReference type="NCBI Taxonomy" id="447135"/>
    <lineage>
        <taxon>Eukaryota</taxon>
        <taxon>Metazoa</taxon>
        <taxon>Chordata</taxon>
        <taxon>Craniata</taxon>
        <taxon>Vertebrata</taxon>
        <taxon>Euteleostomi</taxon>
        <taxon>Mammalia</taxon>
        <taxon>Eutheria</taxon>
        <taxon>Euarchontoglires</taxon>
        <taxon>Glires</taxon>
        <taxon>Rodentia</taxon>
        <taxon>Myomorpha</taxon>
        <taxon>Muroidea</taxon>
        <taxon>Cricetidae</taxon>
        <taxon>Arvicolinae</taxon>
        <taxon>Myodes</taxon>
    </lineage>
</organism>
<evidence type="ECO:0000313" key="3">
    <source>
        <dbReference type="Proteomes" id="UP001488838"/>
    </source>
</evidence>
<dbReference type="AlphaFoldDB" id="A0AAW0IHZ9"/>
<proteinExistence type="predicted"/>
<dbReference type="Proteomes" id="UP001488838">
    <property type="component" value="Unassembled WGS sequence"/>
</dbReference>
<sequence length="99" mass="10820">MKIKLGPALKISISTLMFRNSQDVTEDGGASGQETRGQTCSRTPTHTGTCAFRNELGSHPAEFNVPMAILIFHPDPLECLVRCVADLINIEMPMTQMLS</sequence>
<feature type="region of interest" description="Disordered" evidence="1">
    <location>
        <begin position="23"/>
        <end position="45"/>
    </location>
</feature>
<evidence type="ECO:0000256" key="1">
    <source>
        <dbReference type="SAM" id="MobiDB-lite"/>
    </source>
</evidence>
<keyword evidence="3" id="KW-1185">Reference proteome</keyword>
<protein>
    <submittedName>
        <fullName evidence="2">Uncharacterized protein</fullName>
    </submittedName>
</protein>
<feature type="compositionally biased region" description="Polar residues" evidence="1">
    <location>
        <begin position="32"/>
        <end position="45"/>
    </location>
</feature>